<dbReference type="Gene3D" id="3.90.226.10">
    <property type="entry name" value="2-enoyl-CoA Hydratase, Chain A, domain 1"/>
    <property type="match status" value="1"/>
</dbReference>
<dbReference type="OrthoDB" id="9148881at2"/>
<dbReference type="InterPro" id="IPR014748">
    <property type="entry name" value="Enoyl-CoA_hydra_C"/>
</dbReference>
<dbReference type="RefSeq" id="WP_145895371.1">
    <property type="nucleotide sequence ID" value="NZ_VOBQ01000019.1"/>
</dbReference>
<keyword evidence="2 4" id="KW-0456">Lyase</keyword>
<dbReference type="InterPro" id="IPR001753">
    <property type="entry name" value="Enoyl-CoA_hydra/iso"/>
</dbReference>
<dbReference type="AlphaFoldDB" id="A0A562ZJD7"/>
<name>A0A562ZJD7_9BURK</name>
<organism evidence="4 5">
    <name type="scientific">Caenimonas sedimenti</name>
    <dbReference type="NCBI Taxonomy" id="2596921"/>
    <lineage>
        <taxon>Bacteria</taxon>
        <taxon>Pseudomonadati</taxon>
        <taxon>Pseudomonadota</taxon>
        <taxon>Betaproteobacteria</taxon>
        <taxon>Burkholderiales</taxon>
        <taxon>Comamonadaceae</taxon>
        <taxon>Caenimonas</taxon>
    </lineage>
</organism>
<dbReference type="Proteomes" id="UP000318199">
    <property type="component" value="Unassembled WGS sequence"/>
</dbReference>
<evidence type="ECO:0000313" key="5">
    <source>
        <dbReference type="Proteomes" id="UP000318199"/>
    </source>
</evidence>
<dbReference type="GO" id="GO:0006635">
    <property type="term" value="P:fatty acid beta-oxidation"/>
    <property type="evidence" value="ECO:0007669"/>
    <property type="project" value="TreeGrafter"/>
</dbReference>
<proteinExistence type="inferred from homology"/>
<sequence>MSDLIPVGTDRILARVQDGIGWITFNQPERRNAMSLDMWTGLGIAAEAFGQDANVRVVVMRGAGGEAFVSGADISEFEQHRADAAQKKSYDEIAARGHAGLANLSKPLIALIEGYCVGGGLAIALAADVRFASANARFAIPAARLGLGYDYRGIAGLARLVGPSAAKDILFSARMLEADEALRLGLVNFVVEAGQLEEKVNHYAARIAANAPLTVHAAKAAVQLFERYADAADTASVSALVARCFDSDDYKEGRRAFLAKRPPSFQGR</sequence>
<gene>
    <name evidence="4" type="ORF">FN976_22765</name>
</gene>
<dbReference type="InterPro" id="IPR018376">
    <property type="entry name" value="Enoyl-CoA_hyd/isom_CS"/>
</dbReference>
<evidence type="ECO:0000256" key="3">
    <source>
        <dbReference type="RuleBase" id="RU003707"/>
    </source>
</evidence>
<evidence type="ECO:0000256" key="1">
    <source>
        <dbReference type="ARBA" id="ARBA00005254"/>
    </source>
</evidence>
<dbReference type="Pfam" id="PF00378">
    <property type="entry name" value="ECH_1"/>
    <property type="match status" value="1"/>
</dbReference>
<comment type="similarity">
    <text evidence="1 3">Belongs to the enoyl-CoA hydratase/isomerase family.</text>
</comment>
<keyword evidence="5" id="KW-1185">Reference proteome</keyword>
<accession>A0A562ZJD7</accession>
<dbReference type="EC" id="4.2.1.17" evidence="4"/>
<dbReference type="NCBIfam" id="NF004781">
    <property type="entry name" value="PRK06127.1"/>
    <property type="match status" value="1"/>
</dbReference>
<dbReference type="CDD" id="cd06558">
    <property type="entry name" value="crotonase-like"/>
    <property type="match status" value="1"/>
</dbReference>
<dbReference type="PROSITE" id="PS00166">
    <property type="entry name" value="ENOYL_COA_HYDRATASE"/>
    <property type="match status" value="1"/>
</dbReference>
<dbReference type="PANTHER" id="PTHR11941:SF54">
    <property type="entry name" value="ENOYL-COA HYDRATASE, MITOCHONDRIAL"/>
    <property type="match status" value="1"/>
</dbReference>
<dbReference type="PANTHER" id="PTHR11941">
    <property type="entry name" value="ENOYL-COA HYDRATASE-RELATED"/>
    <property type="match status" value="1"/>
</dbReference>
<dbReference type="GO" id="GO:0004300">
    <property type="term" value="F:enoyl-CoA hydratase activity"/>
    <property type="evidence" value="ECO:0007669"/>
    <property type="project" value="UniProtKB-EC"/>
</dbReference>
<dbReference type="InterPro" id="IPR029045">
    <property type="entry name" value="ClpP/crotonase-like_dom_sf"/>
</dbReference>
<comment type="caution">
    <text evidence="4">The sequence shown here is derived from an EMBL/GenBank/DDBJ whole genome shotgun (WGS) entry which is preliminary data.</text>
</comment>
<evidence type="ECO:0000256" key="2">
    <source>
        <dbReference type="ARBA" id="ARBA00023239"/>
    </source>
</evidence>
<dbReference type="EMBL" id="VOBQ01000019">
    <property type="protein sequence ID" value="TWO68456.1"/>
    <property type="molecule type" value="Genomic_DNA"/>
</dbReference>
<reference evidence="4 5" key="1">
    <citation type="submission" date="2019-07" db="EMBL/GenBank/DDBJ databases">
        <title>Caenimonas sedimenti sp. nov., isolated from activated sludge.</title>
        <authorList>
            <person name="Xu J."/>
        </authorList>
    </citation>
    <scope>NUCLEOTIDE SEQUENCE [LARGE SCALE GENOMIC DNA]</scope>
    <source>
        <strain evidence="4 5">HX-9-20</strain>
    </source>
</reference>
<dbReference type="SUPFAM" id="SSF52096">
    <property type="entry name" value="ClpP/crotonase"/>
    <property type="match status" value="1"/>
</dbReference>
<dbReference type="Gene3D" id="1.10.12.10">
    <property type="entry name" value="Lyase 2-enoyl-coa Hydratase, Chain A, domain 2"/>
    <property type="match status" value="1"/>
</dbReference>
<evidence type="ECO:0000313" key="4">
    <source>
        <dbReference type="EMBL" id="TWO68456.1"/>
    </source>
</evidence>
<protein>
    <submittedName>
        <fullName evidence="4">Enoyl-CoA hydratase</fullName>
        <ecNumber evidence="4">4.2.1.17</ecNumber>
    </submittedName>
</protein>